<reference evidence="1" key="1">
    <citation type="submission" date="2023-03" db="EMBL/GenBank/DDBJ databases">
        <title>Massive genome expansion in bonnet fungi (Mycena s.s.) driven by repeated elements and novel gene families across ecological guilds.</title>
        <authorList>
            <consortium name="Lawrence Berkeley National Laboratory"/>
            <person name="Harder C.B."/>
            <person name="Miyauchi S."/>
            <person name="Viragh M."/>
            <person name="Kuo A."/>
            <person name="Thoen E."/>
            <person name="Andreopoulos B."/>
            <person name="Lu D."/>
            <person name="Skrede I."/>
            <person name="Drula E."/>
            <person name="Henrissat B."/>
            <person name="Morin E."/>
            <person name="Kohler A."/>
            <person name="Barry K."/>
            <person name="LaButti K."/>
            <person name="Morin E."/>
            <person name="Salamov A."/>
            <person name="Lipzen A."/>
            <person name="Mereny Z."/>
            <person name="Hegedus B."/>
            <person name="Baldrian P."/>
            <person name="Stursova M."/>
            <person name="Weitz H."/>
            <person name="Taylor A."/>
            <person name="Grigoriev I.V."/>
            <person name="Nagy L.G."/>
            <person name="Martin F."/>
            <person name="Kauserud H."/>
        </authorList>
    </citation>
    <scope>NUCLEOTIDE SEQUENCE</scope>
    <source>
        <strain evidence="1">CBHHK002</strain>
    </source>
</reference>
<dbReference type="AlphaFoldDB" id="A0AAD6ZMB7"/>
<name>A0AAD6ZMB7_9AGAR</name>
<evidence type="ECO:0000313" key="2">
    <source>
        <dbReference type="Proteomes" id="UP001218218"/>
    </source>
</evidence>
<comment type="caution">
    <text evidence="1">The sequence shown here is derived from an EMBL/GenBank/DDBJ whole genome shotgun (WGS) entry which is preliminary data.</text>
</comment>
<dbReference type="Proteomes" id="UP001218218">
    <property type="component" value="Unassembled WGS sequence"/>
</dbReference>
<proteinExistence type="predicted"/>
<gene>
    <name evidence="1" type="ORF">DFH08DRAFT_883170</name>
</gene>
<accession>A0AAD6ZMB7</accession>
<evidence type="ECO:0000313" key="1">
    <source>
        <dbReference type="EMBL" id="KAJ7328769.1"/>
    </source>
</evidence>
<protein>
    <submittedName>
        <fullName evidence="1">Uncharacterized protein</fullName>
    </submittedName>
</protein>
<dbReference type="EMBL" id="JARIHO010000038">
    <property type="protein sequence ID" value="KAJ7328769.1"/>
    <property type="molecule type" value="Genomic_DNA"/>
</dbReference>
<sequence>MSWSCISTHLSLTRNPPPTLSLLFSLRSQAASALILAANFRLKNDRSRHATEDDWSRIAGTPNLDSATRWTMRTEKTKTQRGDRFCYPGSRRSRVTPVDARFVHTVAGLNAGGLRHTSRLFERSRVATSDNLKLLKLNYARLHPIACVQCGSFLPPTLKGIIKRTILF</sequence>
<organism evidence="1 2">
    <name type="scientific">Mycena albidolilacea</name>
    <dbReference type="NCBI Taxonomy" id="1033008"/>
    <lineage>
        <taxon>Eukaryota</taxon>
        <taxon>Fungi</taxon>
        <taxon>Dikarya</taxon>
        <taxon>Basidiomycota</taxon>
        <taxon>Agaricomycotina</taxon>
        <taxon>Agaricomycetes</taxon>
        <taxon>Agaricomycetidae</taxon>
        <taxon>Agaricales</taxon>
        <taxon>Marasmiineae</taxon>
        <taxon>Mycenaceae</taxon>
        <taxon>Mycena</taxon>
    </lineage>
</organism>
<keyword evidence="2" id="KW-1185">Reference proteome</keyword>